<reference evidence="2 5" key="1">
    <citation type="submission" date="2016-02" db="EMBL/GenBank/DDBJ databases">
        <authorList>
            <person name="Nicholson A.C."/>
            <person name="Humrighouse B.W."/>
            <person name="Loparev V."/>
            <person name="Emery B."/>
            <person name="Graziano J."/>
            <person name="McQuiston J.R."/>
        </authorList>
    </citation>
    <scope>NUCLEOTIDE SEQUENCE [LARGE SCALE GENOMIC DNA]</scope>
    <source>
        <strain evidence="2 5">E6809</strain>
    </source>
</reference>
<evidence type="ECO:0000313" key="7">
    <source>
        <dbReference type="Proteomes" id="UP000254876"/>
    </source>
</evidence>
<evidence type="ECO:0000313" key="5">
    <source>
        <dbReference type="Proteomes" id="UP000189738"/>
    </source>
</evidence>
<dbReference type="Proteomes" id="UP000190848">
    <property type="component" value="Chromosome"/>
</dbReference>
<evidence type="ECO:0000313" key="3">
    <source>
        <dbReference type="EMBL" id="OPB49288.1"/>
    </source>
</evidence>
<dbReference type="EMBL" id="CP016374">
    <property type="protein sequence ID" value="AQX02098.1"/>
    <property type="molecule type" value="Genomic_DNA"/>
</dbReference>
<organism evidence="4 7">
    <name type="scientific">Elizabethkingia anophelis</name>
    <dbReference type="NCBI Taxonomy" id="1117645"/>
    <lineage>
        <taxon>Bacteria</taxon>
        <taxon>Pseudomonadati</taxon>
        <taxon>Bacteroidota</taxon>
        <taxon>Flavobacteriia</taxon>
        <taxon>Flavobacteriales</taxon>
        <taxon>Weeksellaceae</taxon>
        <taxon>Elizabethkingia</taxon>
    </lineage>
</organism>
<dbReference type="EMBL" id="UFYD01000001">
    <property type="protein sequence ID" value="STD08956.1"/>
    <property type="molecule type" value="Genomic_DNA"/>
</dbReference>
<dbReference type="EMBL" id="CP014339">
    <property type="protein sequence ID" value="AQX50725.1"/>
    <property type="molecule type" value="Genomic_DNA"/>
</dbReference>
<reference evidence="4 7" key="4">
    <citation type="submission" date="2018-06" db="EMBL/GenBank/DDBJ databases">
        <authorList>
            <consortium name="Pathogen Informatics"/>
            <person name="Doyle S."/>
        </authorList>
    </citation>
    <scope>NUCLEOTIDE SEQUENCE [LARGE SCALE GENOMIC DNA]</scope>
    <source>
        <strain evidence="4 7">NCTC10588</strain>
    </source>
</reference>
<dbReference type="Proteomes" id="UP000254876">
    <property type="component" value="Unassembled WGS sequence"/>
</dbReference>
<protein>
    <submittedName>
        <fullName evidence="4">Uncharacterized protein</fullName>
    </submittedName>
</protein>
<dbReference type="AlphaFoldDB" id="A0A1T3FVX6"/>
<dbReference type="Proteomes" id="UP000189738">
    <property type="component" value="Chromosome"/>
</dbReference>
<evidence type="ECO:0000313" key="4">
    <source>
        <dbReference type="EMBL" id="STD08956.1"/>
    </source>
</evidence>
<reference evidence="1 6" key="3">
    <citation type="submission" date="2016-07" db="EMBL/GenBank/DDBJ databases">
        <title>Revisiting the taxonomy of the Elizabethkingia Genus using Whole-Genome Sequencing, Optical Mapping, and MALDI-TOF, along with proposal of three novel Elizabethkingia species: Elizabethkingia bruuniana sp. nov., Elizabethkingia ursingii sp. nov., and Elizabethkingia occulta sp. nov.</title>
        <authorList>
            <person name="Nicholson A.C."/>
        </authorList>
    </citation>
    <scope>NUCLEOTIDE SEQUENCE [LARGE SCALE GENOMIC DNA]</scope>
    <source>
        <strain evidence="1 6">F3201</strain>
    </source>
</reference>
<sequence length="108" mass="12632">MYYSIRKHLSVQGVQKQIRTFINNNHKMDREILKEKLLFYIAQGNGLSSEVRDLLIEFRNLGGHQADAEEIVKEIKQESVEELQDHADDVLDIITGWCASEMRVWNDE</sequence>
<accession>A0A1T3FVX6</accession>
<reference evidence="3" key="2">
    <citation type="submission" date="2016-06" db="EMBL/GenBank/DDBJ databases">
        <authorList>
            <person name="Nicholson A.C."/>
        </authorList>
    </citation>
    <scope>NUCLEOTIDE SEQUENCE [LARGE SCALE GENOMIC DNA]</scope>
    <source>
        <strain evidence="3">E6809</strain>
    </source>
</reference>
<evidence type="ECO:0000313" key="6">
    <source>
        <dbReference type="Proteomes" id="UP000190848"/>
    </source>
</evidence>
<accession>A0A1T3ECN4</accession>
<evidence type="ECO:0000313" key="2">
    <source>
        <dbReference type="EMBL" id="AQX50725.1"/>
    </source>
</evidence>
<proteinExistence type="predicted"/>
<gene>
    <name evidence="2" type="ORF">AYC66_08575</name>
    <name evidence="3" type="ORF">BAY09_00710</name>
    <name evidence="1" type="ORF">BBD32_11795</name>
    <name evidence="4" type="ORF">NCTC10588_02919</name>
</gene>
<name>A0A1T3FVX6_9FLAO</name>
<evidence type="ECO:0000313" key="1">
    <source>
        <dbReference type="EMBL" id="AQX02098.1"/>
    </source>
</evidence>
<dbReference type="EMBL" id="MAHS01000009">
    <property type="protein sequence ID" value="OPB49288.1"/>
    <property type="molecule type" value="Genomic_DNA"/>
</dbReference>